<evidence type="ECO:0000259" key="6">
    <source>
        <dbReference type="Pfam" id="PF04542"/>
    </source>
</evidence>
<evidence type="ECO:0000256" key="5">
    <source>
        <dbReference type="ARBA" id="ARBA00023163"/>
    </source>
</evidence>
<evidence type="ECO:0000256" key="4">
    <source>
        <dbReference type="ARBA" id="ARBA00023125"/>
    </source>
</evidence>
<dbReference type="Gene3D" id="1.10.10.10">
    <property type="entry name" value="Winged helix-like DNA-binding domain superfamily/Winged helix DNA-binding domain"/>
    <property type="match status" value="1"/>
</dbReference>
<dbReference type="PANTHER" id="PTHR43133">
    <property type="entry name" value="RNA POLYMERASE ECF-TYPE SIGMA FACTO"/>
    <property type="match status" value="1"/>
</dbReference>
<sequence>MERYPSSVREEISRLYERYADDVYRYGRLTLGTEDDAYDVVQETFLRAIRGWPRFRREASERTWLLQIARNVMYDKFRRRRSEQRVMQFAQIHQTKWQDAIDHSLVIESAIRKLRESYRQVVILRHVEGLNVEETAQVLGWSENKVRSTTHRALAKLRDLLTDDEETGVWDR</sequence>
<dbReference type="SUPFAM" id="SSF88659">
    <property type="entry name" value="Sigma3 and sigma4 domains of RNA polymerase sigma factors"/>
    <property type="match status" value="1"/>
</dbReference>
<accession>A0AA37TWM7</accession>
<dbReference type="CDD" id="cd06171">
    <property type="entry name" value="Sigma70_r4"/>
    <property type="match status" value="1"/>
</dbReference>
<keyword evidence="3" id="KW-0731">Sigma factor</keyword>
<dbReference type="InterPro" id="IPR039425">
    <property type="entry name" value="RNA_pol_sigma-70-like"/>
</dbReference>
<evidence type="ECO:0000313" key="9">
    <source>
        <dbReference type="Proteomes" id="UP001157137"/>
    </source>
</evidence>
<dbReference type="Pfam" id="PF04542">
    <property type="entry name" value="Sigma70_r2"/>
    <property type="match status" value="1"/>
</dbReference>
<evidence type="ECO:0000259" key="7">
    <source>
        <dbReference type="Pfam" id="PF08281"/>
    </source>
</evidence>
<evidence type="ECO:0000256" key="2">
    <source>
        <dbReference type="ARBA" id="ARBA00023015"/>
    </source>
</evidence>
<dbReference type="InterPro" id="IPR013249">
    <property type="entry name" value="RNA_pol_sigma70_r4_t2"/>
</dbReference>
<dbReference type="GO" id="GO:0006352">
    <property type="term" value="P:DNA-templated transcription initiation"/>
    <property type="evidence" value="ECO:0007669"/>
    <property type="project" value="InterPro"/>
</dbReference>
<dbReference type="InterPro" id="IPR036388">
    <property type="entry name" value="WH-like_DNA-bd_sf"/>
</dbReference>
<proteinExistence type="inferred from homology"/>
<dbReference type="AlphaFoldDB" id="A0AA37TWM7"/>
<keyword evidence="4" id="KW-0238">DNA-binding</keyword>
<name>A0AA37TWM7_9BACL</name>
<dbReference type="GO" id="GO:0003677">
    <property type="term" value="F:DNA binding"/>
    <property type="evidence" value="ECO:0007669"/>
    <property type="project" value="UniProtKB-KW"/>
</dbReference>
<dbReference type="EMBL" id="BSRA01000002">
    <property type="protein sequence ID" value="GLV12700.1"/>
    <property type="molecule type" value="Genomic_DNA"/>
</dbReference>
<dbReference type="InterPro" id="IPR007627">
    <property type="entry name" value="RNA_pol_sigma70_r2"/>
</dbReference>
<reference evidence="8" key="1">
    <citation type="submission" date="2023-02" db="EMBL/GenBank/DDBJ databases">
        <title>Proposal of a novel subspecies: Alicyclobacillus hesperidum subspecies aegle.</title>
        <authorList>
            <person name="Goto K."/>
            <person name="Fujii T."/>
            <person name="Yasui K."/>
            <person name="Mochida K."/>
            <person name="Kato-Tanaka Y."/>
            <person name="Morohoshi S."/>
            <person name="An S.Y."/>
            <person name="Kasai H."/>
            <person name="Yokota A."/>
        </authorList>
    </citation>
    <scope>NUCLEOTIDE SEQUENCE</scope>
    <source>
        <strain evidence="8">DSM 12766</strain>
    </source>
</reference>
<keyword evidence="5" id="KW-0804">Transcription</keyword>
<protein>
    <submittedName>
        <fullName evidence="8">RNA polymerase sigma factor</fullName>
    </submittedName>
</protein>
<dbReference type="PANTHER" id="PTHR43133:SF8">
    <property type="entry name" value="RNA POLYMERASE SIGMA FACTOR HI_1459-RELATED"/>
    <property type="match status" value="1"/>
</dbReference>
<dbReference type="Proteomes" id="UP001157137">
    <property type="component" value="Unassembled WGS sequence"/>
</dbReference>
<dbReference type="InterPro" id="IPR013325">
    <property type="entry name" value="RNA_pol_sigma_r2"/>
</dbReference>
<feature type="domain" description="RNA polymerase sigma-70 region 2" evidence="6">
    <location>
        <begin position="15"/>
        <end position="81"/>
    </location>
</feature>
<organism evidence="8 9">
    <name type="scientific">Alicyclobacillus hesperidum</name>
    <dbReference type="NCBI Taxonomy" id="89784"/>
    <lineage>
        <taxon>Bacteria</taxon>
        <taxon>Bacillati</taxon>
        <taxon>Bacillota</taxon>
        <taxon>Bacilli</taxon>
        <taxon>Bacillales</taxon>
        <taxon>Alicyclobacillaceae</taxon>
        <taxon>Alicyclobacillus</taxon>
    </lineage>
</organism>
<evidence type="ECO:0000313" key="8">
    <source>
        <dbReference type="EMBL" id="GLV12700.1"/>
    </source>
</evidence>
<evidence type="ECO:0000256" key="3">
    <source>
        <dbReference type="ARBA" id="ARBA00023082"/>
    </source>
</evidence>
<dbReference type="RefSeq" id="WP_284225232.1">
    <property type="nucleotide sequence ID" value="NZ_BSRA01000002.1"/>
</dbReference>
<dbReference type="SUPFAM" id="SSF88946">
    <property type="entry name" value="Sigma2 domain of RNA polymerase sigma factors"/>
    <property type="match status" value="1"/>
</dbReference>
<dbReference type="GO" id="GO:0016987">
    <property type="term" value="F:sigma factor activity"/>
    <property type="evidence" value="ECO:0007669"/>
    <property type="project" value="UniProtKB-KW"/>
</dbReference>
<dbReference type="InterPro" id="IPR014284">
    <property type="entry name" value="RNA_pol_sigma-70_dom"/>
</dbReference>
<feature type="domain" description="RNA polymerase sigma factor 70 region 4 type 2" evidence="7">
    <location>
        <begin position="106"/>
        <end position="157"/>
    </location>
</feature>
<dbReference type="Pfam" id="PF08281">
    <property type="entry name" value="Sigma70_r4_2"/>
    <property type="match status" value="1"/>
</dbReference>
<evidence type="ECO:0000256" key="1">
    <source>
        <dbReference type="ARBA" id="ARBA00010641"/>
    </source>
</evidence>
<keyword evidence="2" id="KW-0805">Transcription regulation</keyword>
<dbReference type="InterPro" id="IPR013324">
    <property type="entry name" value="RNA_pol_sigma_r3/r4-like"/>
</dbReference>
<comment type="caution">
    <text evidence="8">The sequence shown here is derived from an EMBL/GenBank/DDBJ whole genome shotgun (WGS) entry which is preliminary data.</text>
</comment>
<gene>
    <name evidence="8" type="ORF">Heshes_03840</name>
</gene>
<dbReference type="Gene3D" id="1.10.1740.10">
    <property type="match status" value="1"/>
</dbReference>
<comment type="similarity">
    <text evidence="1">Belongs to the sigma-70 factor family. ECF subfamily.</text>
</comment>
<dbReference type="NCBIfam" id="TIGR02937">
    <property type="entry name" value="sigma70-ECF"/>
    <property type="match status" value="1"/>
</dbReference>